<protein>
    <submittedName>
        <fullName evidence="1">Uncharacterized protein</fullName>
    </submittedName>
</protein>
<reference evidence="1" key="1">
    <citation type="journal article" date="2019" name="bioRxiv">
        <title>The Genome of the Zebra Mussel, Dreissena polymorpha: A Resource for Invasive Species Research.</title>
        <authorList>
            <person name="McCartney M.A."/>
            <person name="Auch B."/>
            <person name="Kono T."/>
            <person name="Mallez S."/>
            <person name="Zhang Y."/>
            <person name="Obille A."/>
            <person name="Becker A."/>
            <person name="Abrahante J.E."/>
            <person name="Garbe J."/>
            <person name="Badalamenti J.P."/>
            <person name="Herman A."/>
            <person name="Mangelson H."/>
            <person name="Liachko I."/>
            <person name="Sullivan S."/>
            <person name="Sone E.D."/>
            <person name="Koren S."/>
            <person name="Silverstein K.A.T."/>
            <person name="Beckman K.B."/>
            <person name="Gohl D.M."/>
        </authorList>
    </citation>
    <scope>NUCLEOTIDE SEQUENCE</scope>
    <source>
        <strain evidence="1">Duluth1</strain>
        <tissue evidence="1">Whole animal</tissue>
    </source>
</reference>
<evidence type="ECO:0000313" key="1">
    <source>
        <dbReference type="EMBL" id="KAH3865720.1"/>
    </source>
</evidence>
<dbReference type="Proteomes" id="UP000828390">
    <property type="component" value="Unassembled WGS sequence"/>
</dbReference>
<gene>
    <name evidence="1" type="ORF">DPMN_028762</name>
</gene>
<evidence type="ECO:0000313" key="2">
    <source>
        <dbReference type="Proteomes" id="UP000828390"/>
    </source>
</evidence>
<keyword evidence="2" id="KW-1185">Reference proteome</keyword>
<sequence length="89" mass="10001">MRVLRVQQHVLQDMIEWAPKIVVVVLGGNDISTTEAEKNSLEHCPVMSDNQRSGVPQVVVAGLCRRWQFREAALDAAQFVNIQHGSVHR</sequence>
<reference evidence="1" key="2">
    <citation type="submission" date="2020-11" db="EMBL/GenBank/DDBJ databases">
        <authorList>
            <person name="McCartney M.A."/>
            <person name="Auch B."/>
            <person name="Kono T."/>
            <person name="Mallez S."/>
            <person name="Becker A."/>
            <person name="Gohl D.M."/>
            <person name="Silverstein K.A.T."/>
            <person name="Koren S."/>
            <person name="Bechman K.B."/>
            <person name="Herman A."/>
            <person name="Abrahante J.E."/>
            <person name="Garbe J."/>
        </authorList>
    </citation>
    <scope>NUCLEOTIDE SEQUENCE</scope>
    <source>
        <strain evidence="1">Duluth1</strain>
        <tissue evidence="1">Whole animal</tissue>
    </source>
</reference>
<dbReference type="AlphaFoldDB" id="A0A9D4LWV9"/>
<organism evidence="1 2">
    <name type="scientific">Dreissena polymorpha</name>
    <name type="common">Zebra mussel</name>
    <name type="synonym">Mytilus polymorpha</name>
    <dbReference type="NCBI Taxonomy" id="45954"/>
    <lineage>
        <taxon>Eukaryota</taxon>
        <taxon>Metazoa</taxon>
        <taxon>Spiralia</taxon>
        <taxon>Lophotrochozoa</taxon>
        <taxon>Mollusca</taxon>
        <taxon>Bivalvia</taxon>
        <taxon>Autobranchia</taxon>
        <taxon>Heteroconchia</taxon>
        <taxon>Euheterodonta</taxon>
        <taxon>Imparidentia</taxon>
        <taxon>Neoheterodontei</taxon>
        <taxon>Myida</taxon>
        <taxon>Dreissenoidea</taxon>
        <taxon>Dreissenidae</taxon>
        <taxon>Dreissena</taxon>
    </lineage>
</organism>
<accession>A0A9D4LWV9</accession>
<dbReference type="EMBL" id="JAIWYP010000002">
    <property type="protein sequence ID" value="KAH3865720.1"/>
    <property type="molecule type" value="Genomic_DNA"/>
</dbReference>
<proteinExistence type="predicted"/>
<comment type="caution">
    <text evidence="1">The sequence shown here is derived from an EMBL/GenBank/DDBJ whole genome shotgun (WGS) entry which is preliminary data.</text>
</comment>
<name>A0A9D4LWV9_DREPO</name>